<evidence type="ECO:0000259" key="8">
    <source>
        <dbReference type="Pfam" id="PF00924"/>
    </source>
</evidence>
<evidence type="ECO:0000256" key="7">
    <source>
        <dbReference type="SAM" id="Phobius"/>
    </source>
</evidence>
<organism evidence="11 12">
    <name type="scientific">Pseudonocardia autotrophica</name>
    <name type="common">Amycolata autotrophica</name>
    <name type="synonym">Nocardia autotrophica</name>
    <dbReference type="NCBI Taxonomy" id="2074"/>
    <lineage>
        <taxon>Bacteria</taxon>
        <taxon>Bacillati</taxon>
        <taxon>Actinomycetota</taxon>
        <taxon>Actinomycetes</taxon>
        <taxon>Pseudonocardiales</taxon>
        <taxon>Pseudonocardiaceae</taxon>
        <taxon>Pseudonocardia</taxon>
    </lineage>
</organism>
<dbReference type="Gene3D" id="2.30.30.60">
    <property type="match status" value="1"/>
</dbReference>
<keyword evidence="4 7" id="KW-0812">Transmembrane</keyword>
<dbReference type="GO" id="GO:0005886">
    <property type="term" value="C:plasma membrane"/>
    <property type="evidence" value="ECO:0007669"/>
    <property type="project" value="UniProtKB-SubCell"/>
</dbReference>
<evidence type="ECO:0000256" key="4">
    <source>
        <dbReference type="ARBA" id="ARBA00022692"/>
    </source>
</evidence>
<dbReference type="STRING" id="2074.BG845_05551"/>
<accession>A0A1Y2MLK0</accession>
<dbReference type="FunFam" id="1.10.287.1260:FF:000005">
    <property type="entry name" value="Mechanosensitive ion channel family protein"/>
    <property type="match status" value="1"/>
</dbReference>
<keyword evidence="12" id="KW-1185">Reference proteome</keyword>
<dbReference type="FunFam" id="2.30.30.60:FF:000001">
    <property type="entry name" value="MscS Mechanosensitive ion channel"/>
    <property type="match status" value="1"/>
</dbReference>
<protein>
    <submittedName>
        <fullName evidence="11">Putative MscS family protein YkuT</fullName>
    </submittedName>
</protein>
<dbReference type="InterPro" id="IPR023408">
    <property type="entry name" value="MscS_beta-dom_sf"/>
</dbReference>
<dbReference type="InterPro" id="IPR049278">
    <property type="entry name" value="MS_channel_C"/>
</dbReference>
<evidence type="ECO:0000256" key="3">
    <source>
        <dbReference type="ARBA" id="ARBA00022475"/>
    </source>
</evidence>
<evidence type="ECO:0000313" key="12">
    <source>
        <dbReference type="Proteomes" id="UP000194360"/>
    </source>
</evidence>
<dbReference type="Pfam" id="PF00924">
    <property type="entry name" value="MS_channel_2nd"/>
    <property type="match status" value="1"/>
</dbReference>
<evidence type="ECO:0000313" key="11">
    <source>
        <dbReference type="EMBL" id="OSY36153.1"/>
    </source>
</evidence>
<comment type="similarity">
    <text evidence="2">Belongs to the MscS (TC 1.A.23) family.</text>
</comment>
<dbReference type="Pfam" id="PF21082">
    <property type="entry name" value="MS_channel_3rd"/>
    <property type="match status" value="1"/>
</dbReference>
<feature type="transmembrane region" description="Helical" evidence="7">
    <location>
        <begin position="149"/>
        <end position="172"/>
    </location>
</feature>
<dbReference type="SUPFAM" id="SSF82861">
    <property type="entry name" value="Mechanosensitive channel protein MscS (YggB), transmembrane region"/>
    <property type="match status" value="1"/>
</dbReference>
<dbReference type="InterPro" id="IPR011066">
    <property type="entry name" value="MscS_channel_C_sf"/>
</dbReference>
<feature type="domain" description="Mechanosensitive ion channel transmembrane helices 2/3" evidence="10">
    <location>
        <begin position="129"/>
        <end position="169"/>
    </location>
</feature>
<gene>
    <name evidence="11" type="primary">ykuT</name>
    <name evidence="11" type="ORF">BG845_05551</name>
</gene>
<reference evidence="11 12" key="1">
    <citation type="submission" date="2016-09" db="EMBL/GenBank/DDBJ databases">
        <title>Pseudonocardia autotrophica DSM535, a candidate organism with high potential of specific P450 cytochromes.</title>
        <authorList>
            <person name="Grumaz C."/>
            <person name="Vainshtein Y."/>
            <person name="Kirstahler P."/>
            <person name="Sohn K."/>
        </authorList>
    </citation>
    <scope>NUCLEOTIDE SEQUENCE [LARGE SCALE GENOMIC DNA]</scope>
    <source>
        <strain evidence="11 12">DSM 535</strain>
    </source>
</reference>
<dbReference type="PANTHER" id="PTHR30460">
    <property type="entry name" value="MODERATE CONDUCTANCE MECHANOSENSITIVE CHANNEL YBIO"/>
    <property type="match status" value="1"/>
</dbReference>
<dbReference type="EMBL" id="MIGB01000042">
    <property type="protein sequence ID" value="OSY36153.1"/>
    <property type="molecule type" value="Genomic_DNA"/>
</dbReference>
<keyword evidence="6 7" id="KW-0472">Membrane</keyword>
<evidence type="ECO:0000256" key="1">
    <source>
        <dbReference type="ARBA" id="ARBA00004651"/>
    </source>
</evidence>
<dbReference type="InterPro" id="IPR045276">
    <property type="entry name" value="YbiO_bact"/>
</dbReference>
<proteinExistence type="inferred from homology"/>
<feature type="transmembrane region" description="Helical" evidence="7">
    <location>
        <begin position="124"/>
        <end position="143"/>
    </location>
</feature>
<evidence type="ECO:0000256" key="6">
    <source>
        <dbReference type="ARBA" id="ARBA00023136"/>
    </source>
</evidence>
<evidence type="ECO:0000256" key="2">
    <source>
        <dbReference type="ARBA" id="ARBA00008017"/>
    </source>
</evidence>
<evidence type="ECO:0000259" key="9">
    <source>
        <dbReference type="Pfam" id="PF21082"/>
    </source>
</evidence>
<dbReference type="GO" id="GO:0008381">
    <property type="term" value="F:mechanosensitive monoatomic ion channel activity"/>
    <property type="evidence" value="ECO:0007669"/>
    <property type="project" value="InterPro"/>
</dbReference>
<evidence type="ECO:0000259" key="10">
    <source>
        <dbReference type="Pfam" id="PF21088"/>
    </source>
</evidence>
<keyword evidence="3" id="KW-1003">Cell membrane</keyword>
<dbReference type="InterPro" id="IPR011014">
    <property type="entry name" value="MscS_channel_TM-2"/>
</dbReference>
<dbReference type="AlphaFoldDB" id="A0A1Y2MLK0"/>
<dbReference type="Gene3D" id="3.30.70.100">
    <property type="match status" value="1"/>
</dbReference>
<sequence length="345" mass="36538">MINTVIPPVPAPGLTSALMPQCTQDPGSWCATLYRWTNNDFIAQHADVIVGRTVSITSIILIAVLVRWLAHRGIARMVNGATNGAFTALAGRARRLRRAPADGRGSGDAPGAQRRMQRARTIGSVLRSIVSAVVLLVAVMMVMNELGYPLGPLLAGAGVLGLAIGFGAQNLVRDFLSGMFMLLEDQYGVGDIVDVGEAVGTVEAVGLRITTIRDLQGTVWYVRNGEILRVGNMSQGYAVAVVDLPIAHSADVEQATELAGATATARAAQDDIAGDVLEPPEVLGVDRISPEGITLRLTVRVKPGRQWAVQRALNGAITDAFDDHGIPRPMLFPTAALDGRAQRQG</sequence>
<feature type="transmembrane region" description="Helical" evidence="7">
    <location>
        <begin position="49"/>
        <end position="70"/>
    </location>
</feature>
<dbReference type="SUPFAM" id="SSF82689">
    <property type="entry name" value="Mechanosensitive channel protein MscS (YggB), C-terminal domain"/>
    <property type="match status" value="1"/>
</dbReference>
<comment type="caution">
    <text evidence="11">The sequence shown here is derived from an EMBL/GenBank/DDBJ whole genome shotgun (WGS) entry which is preliminary data.</text>
</comment>
<dbReference type="Proteomes" id="UP000194360">
    <property type="component" value="Unassembled WGS sequence"/>
</dbReference>
<feature type="domain" description="Mechanosensitive ion channel MscS" evidence="8">
    <location>
        <begin position="170"/>
        <end position="234"/>
    </location>
</feature>
<feature type="domain" description="Mechanosensitive ion channel MscS C-terminal" evidence="9">
    <location>
        <begin position="241"/>
        <end position="326"/>
    </location>
</feature>
<dbReference type="PANTHER" id="PTHR30460:SF0">
    <property type="entry name" value="MODERATE CONDUCTANCE MECHANOSENSITIVE CHANNEL YBIO"/>
    <property type="match status" value="1"/>
</dbReference>
<dbReference type="InterPro" id="IPR049142">
    <property type="entry name" value="MS_channel_1st"/>
</dbReference>
<comment type="subcellular location">
    <subcellularLocation>
        <location evidence="1">Cell membrane</location>
        <topology evidence="1">Multi-pass membrane protein</topology>
    </subcellularLocation>
</comment>
<dbReference type="Pfam" id="PF21088">
    <property type="entry name" value="MS_channel_1st"/>
    <property type="match status" value="1"/>
</dbReference>
<name>A0A1Y2MLK0_PSEAH</name>
<evidence type="ECO:0000256" key="5">
    <source>
        <dbReference type="ARBA" id="ARBA00022989"/>
    </source>
</evidence>
<dbReference type="InterPro" id="IPR010920">
    <property type="entry name" value="LSM_dom_sf"/>
</dbReference>
<dbReference type="Gene3D" id="1.10.287.1260">
    <property type="match status" value="1"/>
</dbReference>
<keyword evidence="5 7" id="KW-1133">Transmembrane helix</keyword>
<dbReference type="InterPro" id="IPR006685">
    <property type="entry name" value="MscS_channel_2nd"/>
</dbReference>
<dbReference type="SUPFAM" id="SSF50182">
    <property type="entry name" value="Sm-like ribonucleoproteins"/>
    <property type="match status" value="1"/>
</dbReference>